<gene>
    <name evidence="3" type="ORF">ADEAN_000490200</name>
</gene>
<dbReference type="AlphaFoldDB" id="A0A7G2CEX6"/>
<evidence type="ECO:0000313" key="3">
    <source>
        <dbReference type="EMBL" id="CAD2217424.1"/>
    </source>
</evidence>
<dbReference type="Proteomes" id="UP000515908">
    <property type="component" value="Chromosome 08"/>
</dbReference>
<feature type="region of interest" description="Disordered" evidence="1">
    <location>
        <begin position="1"/>
        <end position="22"/>
    </location>
</feature>
<accession>A0A7G2CEX6</accession>
<evidence type="ECO:0000256" key="1">
    <source>
        <dbReference type="SAM" id="MobiDB-lite"/>
    </source>
</evidence>
<keyword evidence="4" id="KW-1185">Reference proteome</keyword>
<reference evidence="3 4" key="1">
    <citation type="submission" date="2020-08" db="EMBL/GenBank/DDBJ databases">
        <authorList>
            <person name="Newling K."/>
            <person name="Davey J."/>
            <person name="Forrester S."/>
        </authorList>
    </citation>
    <scope>NUCLEOTIDE SEQUENCE [LARGE SCALE GENOMIC DNA]</scope>
    <source>
        <strain evidence="4">Crithidia deanei Carvalho (ATCC PRA-265)</strain>
    </source>
</reference>
<evidence type="ECO:0000313" key="4">
    <source>
        <dbReference type="Proteomes" id="UP000515908"/>
    </source>
</evidence>
<dbReference type="EMBL" id="LR877152">
    <property type="protein sequence ID" value="CAD2217424.1"/>
    <property type="molecule type" value="Genomic_DNA"/>
</dbReference>
<keyword evidence="2" id="KW-1133">Transmembrane helix</keyword>
<keyword evidence="2" id="KW-0812">Transmembrane</keyword>
<sequence length="133" mass="15480">MENKAPGTEPRPQGYSSTANAQGNENFFVPKQKVQQQNIQRAGLRSAKMVGFWVTVGTMIFILGPTYIGPFYVNYIAEAEWMKRVQKSIWTRRNEGNFDLYMTQRKNTWSEWLGLKQYDISSDENPGEIQKYR</sequence>
<feature type="transmembrane region" description="Helical" evidence="2">
    <location>
        <begin position="50"/>
        <end position="77"/>
    </location>
</feature>
<keyword evidence="2" id="KW-0472">Membrane</keyword>
<proteinExistence type="predicted"/>
<organism evidence="3 4">
    <name type="scientific">Angomonas deanei</name>
    <dbReference type="NCBI Taxonomy" id="59799"/>
    <lineage>
        <taxon>Eukaryota</taxon>
        <taxon>Discoba</taxon>
        <taxon>Euglenozoa</taxon>
        <taxon>Kinetoplastea</taxon>
        <taxon>Metakinetoplastina</taxon>
        <taxon>Trypanosomatida</taxon>
        <taxon>Trypanosomatidae</taxon>
        <taxon>Strigomonadinae</taxon>
        <taxon>Angomonas</taxon>
    </lineage>
</organism>
<name>A0A7G2CEX6_9TRYP</name>
<protein>
    <submittedName>
        <fullName evidence="3">Uncharacterized protein</fullName>
    </submittedName>
</protein>
<dbReference type="VEuPathDB" id="TriTrypDB:ADEAN_000490200"/>
<evidence type="ECO:0000256" key="2">
    <source>
        <dbReference type="SAM" id="Phobius"/>
    </source>
</evidence>
<dbReference type="OrthoDB" id="268896at2759"/>